<evidence type="ECO:0000256" key="5">
    <source>
        <dbReference type="ARBA" id="ARBA00023002"/>
    </source>
</evidence>
<evidence type="ECO:0000256" key="2">
    <source>
        <dbReference type="ARBA" id="ARBA00006825"/>
    </source>
</evidence>
<feature type="binding site" evidence="9">
    <location>
        <position position="14"/>
    </location>
    <ligand>
        <name>NADPH</name>
        <dbReference type="ChEBI" id="CHEBI:57783"/>
    </ligand>
</feature>
<dbReference type="Pfam" id="PF08436">
    <property type="entry name" value="DXP_redisom_C"/>
    <property type="match status" value="1"/>
</dbReference>
<feature type="binding site" evidence="9">
    <location>
        <position position="213"/>
    </location>
    <ligand>
        <name>1-deoxy-D-xylulose 5-phosphate</name>
        <dbReference type="ChEBI" id="CHEBI:57792"/>
    </ligand>
</feature>
<dbReference type="Proteomes" id="UP001501126">
    <property type="component" value="Unassembled WGS sequence"/>
</dbReference>
<dbReference type="InterPro" id="IPR013512">
    <property type="entry name" value="DXP_reductoisomerase_N"/>
</dbReference>
<comment type="function">
    <text evidence="9">Catalyzes the NADPH-dependent rearrangement and reduction of 1-deoxy-D-xylulose-5-phosphate (DXP) to 2-C-methyl-D-erythritol 4-phosphate (MEP).</text>
</comment>
<feature type="binding site" evidence="9">
    <location>
        <position position="222"/>
    </location>
    <ligand>
        <name>1-deoxy-D-xylulose 5-phosphate</name>
        <dbReference type="ChEBI" id="CHEBI:57792"/>
    </ligand>
</feature>
<evidence type="ECO:0000256" key="8">
    <source>
        <dbReference type="ARBA" id="ARBA00048543"/>
    </source>
</evidence>
<keyword evidence="5 9" id="KW-0560">Oxidoreductase</keyword>
<feature type="binding site" evidence="9">
    <location>
        <position position="127"/>
    </location>
    <ligand>
        <name>NADPH</name>
        <dbReference type="ChEBI" id="CHEBI:57783"/>
    </ligand>
</feature>
<dbReference type="InterPro" id="IPR036291">
    <property type="entry name" value="NAD(P)-bd_dom_sf"/>
</dbReference>
<feature type="binding site" evidence="9">
    <location>
        <position position="206"/>
    </location>
    <ligand>
        <name>NADPH</name>
        <dbReference type="ChEBI" id="CHEBI:57783"/>
    </ligand>
</feature>
<feature type="domain" description="1-deoxy-D-xylulose 5-phosphate reductoisomerase C-terminal" evidence="11">
    <location>
        <begin position="147"/>
        <end position="230"/>
    </location>
</feature>
<feature type="binding site" evidence="9">
    <location>
        <position position="222"/>
    </location>
    <ligand>
        <name>Mn(2+)</name>
        <dbReference type="ChEBI" id="CHEBI:29035"/>
    </ligand>
</feature>
<feature type="binding site" evidence="9">
    <location>
        <position position="16"/>
    </location>
    <ligand>
        <name>NADPH</name>
        <dbReference type="ChEBI" id="CHEBI:57783"/>
    </ligand>
</feature>
<evidence type="ECO:0000259" key="12">
    <source>
        <dbReference type="Pfam" id="PF13288"/>
    </source>
</evidence>
<feature type="binding site" evidence="9">
    <location>
        <position position="15"/>
    </location>
    <ligand>
        <name>NADPH</name>
        <dbReference type="ChEBI" id="CHEBI:57783"/>
    </ligand>
</feature>
<evidence type="ECO:0000256" key="3">
    <source>
        <dbReference type="ARBA" id="ARBA00022723"/>
    </source>
</evidence>
<gene>
    <name evidence="9" type="primary">dxr</name>
    <name evidence="13" type="ORF">GCM10009118_02500</name>
</gene>
<accession>A0ABN1MLV2</accession>
<proteinExistence type="inferred from homology"/>
<comment type="caution">
    <text evidence="9">Lacks conserved residue(s) required for the propagation of feature annotation.</text>
</comment>
<evidence type="ECO:0000313" key="14">
    <source>
        <dbReference type="Proteomes" id="UP001501126"/>
    </source>
</evidence>
<comment type="pathway">
    <text evidence="1 9">Isoprenoid biosynthesis; isopentenyl diphosphate biosynthesis via DXP pathway; isopentenyl diphosphate from 1-deoxy-D-xylulose 5-phosphate: step 1/6.</text>
</comment>
<name>A0ABN1MLV2_9FLAO</name>
<dbReference type="EMBL" id="BAAAFH010000003">
    <property type="protein sequence ID" value="GAA0873842.1"/>
    <property type="molecule type" value="Genomic_DNA"/>
</dbReference>
<feature type="binding site" evidence="9">
    <location>
        <position position="126"/>
    </location>
    <ligand>
        <name>1-deoxy-D-xylulose 5-phosphate</name>
        <dbReference type="ChEBI" id="CHEBI:57792"/>
    </ligand>
</feature>
<dbReference type="InterPro" id="IPR026877">
    <property type="entry name" value="DXPR_C"/>
</dbReference>
<dbReference type="Pfam" id="PF13288">
    <property type="entry name" value="DXPR_C"/>
    <property type="match status" value="1"/>
</dbReference>
<dbReference type="InterPro" id="IPR036169">
    <property type="entry name" value="DXPR_C_sf"/>
</dbReference>
<dbReference type="PANTHER" id="PTHR30525">
    <property type="entry name" value="1-DEOXY-D-XYLULOSE 5-PHOSPHATE REDUCTOISOMERASE"/>
    <property type="match status" value="1"/>
</dbReference>
<dbReference type="NCBIfam" id="TIGR00243">
    <property type="entry name" value="Dxr"/>
    <property type="match status" value="1"/>
</dbReference>
<keyword evidence="14" id="KW-1185">Reference proteome</keyword>
<evidence type="ECO:0000256" key="6">
    <source>
        <dbReference type="ARBA" id="ARBA00023211"/>
    </source>
</evidence>
<feature type="domain" description="DXP reductoisomerase C-terminal" evidence="12">
    <location>
        <begin position="262"/>
        <end position="378"/>
    </location>
</feature>
<feature type="binding site" evidence="9">
    <location>
        <position position="125"/>
    </location>
    <ligand>
        <name>NADPH</name>
        <dbReference type="ChEBI" id="CHEBI:57783"/>
    </ligand>
</feature>
<dbReference type="Pfam" id="PF02670">
    <property type="entry name" value="DXP_reductoisom"/>
    <property type="match status" value="1"/>
</dbReference>
<dbReference type="Gene3D" id="1.10.1740.10">
    <property type="match status" value="1"/>
</dbReference>
<evidence type="ECO:0000256" key="1">
    <source>
        <dbReference type="ARBA" id="ARBA00005094"/>
    </source>
</evidence>
<dbReference type="PANTHER" id="PTHR30525:SF0">
    <property type="entry name" value="1-DEOXY-D-XYLULOSE 5-PHOSPHATE REDUCTOISOMERASE, CHLOROPLASTIC"/>
    <property type="match status" value="1"/>
</dbReference>
<dbReference type="NCBIfam" id="NF009114">
    <property type="entry name" value="PRK12464.1"/>
    <property type="match status" value="1"/>
</dbReference>
<evidence type="ECO:0000313" key="13">
    <source>
        <dbReference type="EMBL" id="GAA0873842.1"/>
    </source>
</evidence>
<comment type="cofactor">
    <cofactor evidence="9">
        <name>Mg(2+)</name>
        <dbReference type="ChEBI" id="CHEBI:18420"/>
    </cofactor>
    <cofactor evidence="9">
        <name>Mn(2+)</name>
        <dbReference type="ChEBI" id="CHEBI:29035"/>
    </cofactor>
</comment>
<keyword evidence="7 9" id="KW-0414">Isoprene biosynthesis</keyword>
<keyword evidence="3 9" id="KW-0479">Metal-binding</keyword>
<evidence type="ECO:0000256" key="7">
    <source>
        <dbReference type="ARBA" id="ARBA00023229"/>
    </source>
</evidence>
<dbReference type="SUPFAM" id="SSF55347">
    <property type="entry name" value="Glyceraldehyde-3-phosphate dehydrogenase-like, C-terminal domain"/>
    <property type="match status" value="1"/>
</dbReference>
<dbReference type="SUPFAM" id="SSF69055">
    <property type="entry name" value="1-deoxy-D-xylulose-5-phosphate reductoisomerase, C-terminal domain"/>
    <property type="match status" value="1"/>
</dbReference>
<comment type="catalytic activity">
    <reaction evidence="8">
        <text>2-C-methyl-D-erythritol 4-phosphate + NADP(+) = 1-deoxy-D-xylulose 5-phosphate + NADPH + H(+)</text>
        <dbReference type="Rhea" id="RHEA:13717"/>
        <dbReference type="ChEBI" id="CHEBI:15378"/>
        <dbReference type="ChEBI" id="CHEBI:57783"/>
        <dbReference type="ChEBI" id="CHEBI:57792"/>
        <dbReference type="ChEBI" id="CHEBI:58262"/>
        <dbReference type="ChEBI" id="CHEBI:58349"/>
        <dbReference type="EC" id="1.1.1.267"/>
    </reaction>
    <physiologicalReaction direction="right-to-left" evidence="8">
        <dbReference type="Rhea" id="RHEA:13719"/>
    </physiologicalReaction>
</comment>
<dbReference type="InterPro" id="IPR003821">
    <property type="entry name" value="DXP_reductoisomerase"/>
</dbReference>
<comment type="similarity">
    <text evidence="2 9">Belongs to the DXR family.</text>
</comment>
<keyword evidence="9" id="KW-0460">Magnesium</keyword>
<keyword evidence="6 9" id="KW-0464">Manganese</keyword>
<feature type="binding site" evidence="9">
    <location>
        <position position="200"/>
    </location>
    <ligand>
        <name>1-deoxy-D-xylulose 5-phosphate</name>
        <dbReference type="ChEBI" id="CHEBI:57792"/>
    </ligand>
</feature>
<feature type="binding site" evidence="9">
    <location>
        <position position="152"/>
    </location>
    <ligand>
        <name>1-deoxy-D-xylulose 5-phosphate</name>
        <dbReference type="ChEBI" id="CHEBI:57792"/>
    </ligand>
</feature>
<dbReference type="PIRSF" id="PIRSF006205">
    <property type="entry name" value="Dxp_reductismrs"/>
    <property type="match status" value="1"/>
</dbReference>
<reference evidence="13 14" key="1">
    <citation type="journal article" date="2019" name="Int. J. Syst. Evol. Microbiol.">
        <title>The Global Catalogue of Microorganisms (GCM) 10K type strain sequencing project: providing services to taxonomists for standard genome sequencing and annotation.</title>
        <authorList>
            <consortium name="The Broad Institute Genomics Platform"/>
            <consortium name="The Broad Institute Genome Sequencing Center for Infectious Disease"/>
            <person name="Wu L."/>
            <person name="Ma J."/>
        </authorList>
    </citation>
    <scope>NUCLEOTIDE SEQUENCE [LARGE SCALE GENOMIC DNA]</scope>
    <source>
        <strain evidence="13 14">JCM 16083</strain>
    </source>
</reference>
<protein>
    <recommendedName>
        <fullName evidence="9">1-deoxy-D-xylulose 5-phosphate reductoisomerase</fullName>
        <shortName evidence="9">DXP reductoisomerase</shortName>
        <ecNumber evidence="9">1.1.1.267</ecNumber>
    </recommendedName>
    <alternativeName>
        <fullName evidence="9">1-deoxyxylulose-5-phosphate reductoisomerase</fullName>
    </alternativeName>
    <alternativeName>
        <fullName evidence="9">2-C-methyl-D-erythritol 4-phosphate synthase</fullName>
    </alternativeName>
</protein>
<organism evidence="13 14">
    <name type="scientific">Wandonia haliotis</name>
    <dbReference type="NCBI Taxonomy" id="574963"/>
    <lineage>
        <taxon>Bacteria</taxon>
        <taxon>Pseudomonadati</taxon>
        <taxon>Bacteroidota</taxon>
        <taxon>Flavobacteriia</taxon>
        <taxon>Flavobacteriales</taxon>
        <taxon>Crocinitomicaceae</taxon>
        <taxon>Wandonia</taxon>
    </lineage>
</organism>
<dbReference type="EC" id="1.1.1.267" evidence="9"/>
<feature type="binding site" evidence="9">
    <location>
        <position position="219"/>
    </location>
    <ligand>
        <name>1-deoxy-D-xylulose 5-phosphate</name>
        <dbReference type="ChEBI" id="CHEBI:57792"/>
    </ligand>
</feature>
<feature type="binding site" evidence="9">
    <location>
        <position position="218"/>
    </location>
    <ligand>
        <name>1-deoxy-D-xylulose 5-phosphate</name>
        <dbReference type="ChEBI" id="CHEBI:57792"/>
    </ligand>
</feature>
<comment type="caution">
    <text evidence="13">The sequence shown here is derived from an EMBL/GenBank/DDBJ whole genome shotgun (WGS) entry which is preliminary data.</text>
</comment>
<dbReference type="Gene3D" id="3.40.50.720">
    <property type="entry name" value="NAD(P)-binding Rossmann-like Domain"/>
    <property type="match status" value="1"/>
</dbReference>
<feature type="binding site" evidence="9">
    <location>
        <position position="177"/>
    </location>
    <ligand>
        <name>1-deoxy-D-xylulose 5-phosphate</name>
        <dbReference type="ChEBI" id="CHEBI:57792"/>
    </ligand>
</feature>
<feature type="binding site" evidence="9">
    <location>
        <position position="153"/>
    </location>
    <ligand>
        <name>Mn(2+)</name>
        <dbReference type="ChEBI" id="CHEBI:29035"/>
    </ligand>
</feature>
<sequence>MEKKKGIAILGSTGSVGTQALEVIAAFPDQFELVVLTANTNADLLIDQAKKFQPNTVVIGDEQRYEEVKNALWEDDIKVYTGDEALQQVVEMGEIQVVLTAIVGFAGLYPTLRAIEAGKNIALANKETLVVAGDLVTRKAKEKGVSIYPVDSEHSAIFQCLAGEYHNPIDKIYLTASGGPFLGKKRNELVSVSAEEALNHPNWDMGNKITIDSATMMNKGLEVIEAYWLFGLNPEQIDVIVHPQSVVHSLVQFSDGSIKAQIGNPDMKLPIQYALTYPYRFPGETPRFDFMQYSNWTFEKPDKETFRNLQLAYDALEMGGTAPCVLNAANEETVKLFLDGKISFLQIAEINETVLRSTEIIISPDLEDYKRVDALAREKVLKGCF</sequence>
<feature type="binding site" evidence="9">
    <location>
        <position position="153"/>
    </location>
    <ligand>
        <name>1-deoxy-D-xylulose 5-phosphate</name>
        <dbReference type="ChEBI" id="CHEBI:57792"/>
    </ligand>
</feature>
<feature type="binding site" evidence="9">
    <location>
        <position position="13"/>
    </location>
    <ligand>
        <name>NADPH</name>
        <dbReference type="ChEBI" id="CHEBI:57783"/>
    </ligand>
</feature>
<dbReference type="RefSeq" id="WP_343784281.1">
    <property type="nucleotide sequence ID" value="NZ_BAAAFH010000003.1"/>
</dbReference>
<dbReference type="HAMAP" id="MF_00183">
    <property type="entry name" value="DXP_reductoisom"/>
    <property type="match status" value="1"/>
</dbReference>
<evidence type="ECO:0000256" key="9">
    <source>
        <dbReference type="HAMAP-Rule" id="MF_00183"/>
    </source>
</evidence>
<dbReference type="InterPro" id="IPR013644">
    <property type="entry name" value="DXP_reductoisomerase_C"/>
</dbReference>
<keyword evidence="4 9" id="KW-0521">NADP</keyword>
<feature type="domain" description="1-deoxy-D-xylulose 5-phosphate reductoisomerase N-terminal" evidence="10">
    <location>
        <begin position="7"/>
        <end position="133"/>
    </location>
</feature>
<evidence type="ECO:0000259" key="10">
    <source>
        <dbReference type="Pfam" id="PF02670"/>
    </source>
</evidence>
<feature type="binding site" evidence="9">
    <location>
        <position position="151"/>
    </location>
    <ligand>
        <name>Mn(2+)</name>
        <dbReference type="ChEBI" id="CHEBI:29035"/>
    </ligand>
</feature>
<evidence type="ECO:0000259" key="11">
    <source>
        <dbReference type="Pfam" id="PF08436"/>
    </source>
</evidence>
<feature type="binding site" evidence="9">
    <location>
        <position position="41"/>
    </location>
    <ligand>
        <name>NADPH</name>
        <dbReference type="ChEBI" id="CHEBI:57783"/>
    </ligand>
</feature>
<dbReference type="SUPFAM" id="SSF51735">
    <property type="entry name" value="NAD(P)-binding Rossmann-fold domains"/>
    <property type="match status" value="1"/>
</dbReference>
<evidence type="ECO:0000256" key="4">
    <source>
        <dbReference type="ARBA" id="ARBA00022857"/>
    </source>
</evidence>